<dbReference type="Pfam" id="PF13556">
    <property type="entry name" value="HTH_30"/>
    <property type="match status" value="1"/>
</dbReference>
<sequence>MHAEDVSATALLRDAIEPAGLARFADAVLGDLRAHDERNGTDLVGSARAYVEHNAGMEAAAASLGIHRNTLRTRLRTVERVTRRSLSDPRQREELRLALTLPELLPPGRE</sequence>
<proteinExistence type="predicted"/>
<reference evidence="2 3" key="1">
    <citation type="journal article" date="2007" name="Nat. Biotechnol.">
        <title>Complete genome sequence of the erythromycin-producing bacterium Saccharopolyspora erythraea NRRL23338.</title>
        <authorList>
            <person name="Oliynyk M."/>
            <person name="Samborskyy M."/>
            <person name="Lester J.B."/>
            <person name="Mironenko T."/>
            <person name="Scott N."/>
            <person name="Dickens S."/>
            <person name="Haydock S.F."/>
            <person name="Leadlay P.F."/>
        </authorList>
    </citation>
    <scope>NUCLEOTIDE SEQUENCE [LARGE SCALE GENOMIC DNA]</scope>
    <source>
        <strain evidence="3">ATCC 11635 / DSM 40517 / JCM 4748 / NBRC 13426 / NCIMB 8594 / NRRL 2338</strain>
    </source>
</reference>
<protein>
    <submittedName>
        <fullName evidence="2">Helix-turn-helix, fis-type</fullName>
    </submittedName>
</protein>
<dbReference type="HOGENOM" id="CLU_168339_0_0_11"/>
<dbReference type="InterPro" id="IPR051448">
    <property type="entry name" value="CdaR-like_regulators"/>
</dbReference>
<name>A4FDU4_SACEN</name>
<gene>
    <name evidence="2" type="ordered locus">SACE_2941</name>
</gene>
<accession>A4FDU4</accession>
<dbReference type="Proteomes" id="UP000006728">
    <property type="component" value="Chromosome"/>
</dbReference>
<feature type="domain" description="PucR C-terminal helix-turn-helix" evidence="1">
    <location>
        <begin position="44"/>
        <end position="100"/>
    </location>
</feature>
<keyword evidence="3" id="KW-1185">Reference proteome</keyword>
<evidence type="ECO:0000313" key="2">
    <source>
        <dbReference type="EMBL" id="CAM02219.1"/>
    </source>
</evidence>
<dbReference type="Gene3D" id="1.10.10.2840">
    <property type="entry name" value="PucR C-terminal helix-turn-helix domain"/>
    <property type="match status" value="1"/>
</dbReference>
<evidence type="ECO:0000313" key="3">
    <source>
        <dbReference type="Proteomes" id="UP000006728"/>
    </source>
</evidence>
<dbReference type="EMBL" id="AM420293">
    <property type="protein sequence ID" value="CAM02219.1"/>
    <property type="molecule type" value="Genomic_DNA"/>
</dbReference>
<dbReference type="PANTHER" id="PTHR33744:SF1">
    <property type="entry name" value="DNA-BINDING TRANSCRIPTIONAL ACTIVATOR ADER"/>
    <property type="match status" value="1"/>
</dbReference>
<dbReference type="eggNOG" id="COG2508">
    <property type="taxonomic scope" value="Bacteria"/>
</dbReference>
<dbReference type="AlphaFoldDB" id="A4FDU4"/>
<dbReference type="STRING" id="405948.SACE_2941"/>
<dbReference type="InterPro" id="IPR025736">
    <property type="entry name" value="PucR_C-HTH_dom"/>
</dbReference>
<dbReference type="PANTHER" id="PTHR33744">
    <property type="entry name" value="CARBOHYDRATE DIACID REGULATOR"/>
    <property type="match status" value="1"/>
</dbReference>
<organism evidence="2 3">
    <name type="scientific">Saccharopolyspora erythraea (strain ATCC 11635 / DSM 40517 / JCM 4748 / NBRC 13426 / NCIMB 8594 / NRRL 2338)</name>
    <dbReference type="NCBI Taxonomy" id="405948"/>
    <lineage>
        <taxon>Bacteria</taxon>
        <taxon>Bacillati</taxon>
        <taxon>Actinomycetota</taxon>
        <taxon>Actinomycetes</taxon>
        <taxon>Pseudonocardiales</taxon>
        <taxon>Pseudonocardiaceae</taxon>
        <taxon>Saccharopolyspora</taxon>
    </lineage>
</organism>
<evidence type="ECO:0000259" key="1">
    <source>
        <dbReference type="Pfam" id="PF13556"/>
    </source>
</evidence>
<dbReference type="InterPro" id="IPR042070">
    <property type="entry name" value="PucR_C-HTH_sf"/>
</dbReference>
<dbReference type="KEGG" id="sen:SACE_2941"/>